<dbReference type="STRING" id="106549.A0A540LDF2"/>
<dbReference type="Proteomes" id="UP000315295">
    <property type="component" value="Unassembled WGS sequence"/>
</dbReference>
<comment type="caution">
    <text evidence="1">The sequence shown here is derived from an EMBL/GenBank/DDBJ whole genome shotgun (WGS) entry which is preliminary data.</text>
</comment>
<accession>A0A540LDF2</accession>
<reference evidence="1 2" key="1">
    <citation type="journal article" date="2019" name="G3 (Bethesda)">
        <title>Sequencing of a Wild Apple (Malus baccata) Genome Unravels the Differences Between Cultivated and Wild Apple Species Regarding Disease Resistance and Cold Tolerance.</title>
        <authorList>
            <person name="Chen X."/>
        </authorList>
    </citation>
    <scope>NUCLEOTIDE SEQUENCE [LARGE SCALE GENOMIC DNA]</scope>
    <source>
        <strain evidence="2">cv. Shandingzi</strain>
        <tissue evidence="1">Leaves</tissue>
    </source>
</reference>
<sequence>MESRVVGNGRIDTEYRRRVVNRRFQVGPMIRFSQFGKVYLSLISFVYIGSFSLAKQYRDTSTHQHIPYSLPWQGVSASTGNARNDEEFERICEIKESTSIERCRAINHVSLYACFLASGYRSDFKYDWVLGQTRLLQSLKTLAGGEEDRLFHSLITGVEEGAYYIA</sequence>
<proteinExistence type="predicted"/>
<dbReference type="EMBL" id="VIEB01000636">
    <property type="protein sequence ID" value="TQD84450.1"/>
    <property type="molecule type" value="Genomic_DNA"/>
</dbReference>
<evidence type="ECO:0000313" key="2">
    <source>
        <dbReference type="Proteomes" id="UP000315295"/>
    </source>
</evidence>
<protein>
    <submittedName>
        <fullName evidence="1">Uncharacterized protein</fullName>
    </submittedName>
</protein>
<name>A0A540LDF2_MALBA</name>
<evidence type="ECO:0000313" key="1">
    <source>
        <dbReference type="EMBL" id="TQD84450.1"/>
    </source>
</evidence>
<keyword evidence="2" id="KW-1185">Reference proteome</keyword>
<gene>
    <name evidence="1" type="ORF">C1H46_029981</name>
</gene>
<dbReference type="AlphaFoldDB" id="A0A540LDF2"/>
<organism evidence="1 2">
    <name type="scientific">Malus baccata</name>
    <name type="common">Siberian crab apple</name>
    <name type="synonym">Pyrus baccata</name>
    <dbReference type="NCBI Taxonomy" id="106549"/>
    <lineage>
        <taxon>Eukaryota</taxon>
        <taxon>Viridiplantae</taxon>
        <taxon>Streptophyta</taxon>
        <taxon>Embryophyta</taxon>
        <taxon>Tracheophyta</taxon>
        <taxon>Spermatophyta</taxon>
        <taxon>Magnoliopsida</taxon>
        <taxon>eudicotyledons</taxon>
        <taxon>Gunneridae</taxon>
        <taxon>Pentapetalae</taxon>
        <taxon>rosids</taxon>
        <taxon>fabids</taxon>
        <taxon>Rosales</taxon>
        <taxon>Rosaceae</taxon>
        <taxon>Amygdaloideae</taxon>
        <taxon>Maleae</taxon>
        <taxon>Malus</taxon>
    </lineage>
</organism>